<dbReference type="AlphaFoldDB" id="A0A1Z2QV21"/>
<protein>
    <submittedName>
        <fullName evidence="1">Uncharacterized protein</fullName>
    </submittedName>
</protein>
<name>A0A1Z2QV21_9ASTR</name>
<keyword evidence="1" id="KW-0934">Plastid</keyword>
<sequence length="238" mass="27261">MIFQSFGNLGMKITNSVVGVGLYSGFRPPLESFEYQGKGISIYKRPRYFLTRKYLCHTTGGTPEPDKPIYEIFNKICLQMEDREIISRMLKYCGSRNGEDLLNLVKSKGAEWSATNKNLFFRNANYIKSTKTCLWTELQSALLERTDEKASILKVGFWYGAWKHFLAEMFSDPSCNVGVIAHESIHDVLQLNGQEDKFSNSEDIIVDKLIAVMRAAIQNNDTEEWENSNDCFDQDTDD</sequence>
<accession>A0A1Z2QV21</accession>
<gene>
    <name evidence="1" type="primary">ORF238</name>
    <name evidence="1" type="ORF">Lo_ang1Pt0329</name>
</gene>
<reference evidence="1" key="1">
    <citation type="journal article" date="2017" name="Am. J. Bot.">
        <title>The East Asian origin of the giant lobelias.</title>
        <authorList>
            <person name="Knox E.B."/>
            <person name="Li C."/>
        </authorList>
    </citation>
    <scope>NUCLEOTIDE SEQUENCE</scope>
</reference>
<dbReference type="GeneID" id="33368779"/>
<organism evidence="1">
    <name type="scientific">Pratia angulata</name>
    <dbReference type="NCBI Taxonomy" id="85225"/>
    <lineage>
        <taxon>Eukaryota</taxon>
        <taxon>Viridiplantae</taxon>
        <taxon>Streptophyta</taxon>
        <taxon>Embryophyta</taxon>
        <taxon>Tracheophyta</taxon>
        <taxon>Spermatophyta</taxon>
        <taxon>Magnoliopsida</taxon>
        <taxon>eudicotyledons</taxon>
        <taxon>Gunneridae</taxon>
        <taxon>Pentapetalae</taxon>
        <taxon>asterids</taxon>
        <taxon>campanulids</taxon>
        <taxon>Asterales</taxon>
        <taxon>Campanulaceae</taxon>
        <taxon>Pratia</taxon>
    </lineage>
</organism>
<evidence type="ECO:0000313" key="1">
    <source>
        <dbReference type="EMBL" id="ASA35324.1"/>
    </source>
</evidence>
<geneLocation type="plastid" evidence="1"/>
<dbReference type="RefSeq" id="YP_009404058.1">
    <property type="nucleotide sequence ID" value="NC_035367.1"/>
</dbReference>
<dbReference type="EMBL" id="MF061180">
    <property type="protein sequence ID" value="ASA35324.1"/>
    <property type="molecule type" value="Genomic_DNA"/>
</dbReference>
<proteinExistence type="predicted"/>